<organism evidence="2 3">
    <name type="scientific">Portunus trituberculatus</name>
    <name type="common">Swimming crab</name>
    <name type="synonym">Neptunus trituberculatus</name>
    <dbReference type="NCBI Taxonomy" id="210409"/>
    <lineage>
        <taxon>Eukaryota</taxon>
        <taxon>Metazoa</taxon>
        <taxon>Ecdysozoa</taxon>
        <taxon>Arthropoda</taxon>
        <taxon>Crustacea</taxon>
        <taxon>Multicrustacea</taxon>
        <taxon>Malacostraca</taxon>
        <taxon>Eumalacostraca</taxon>
        <taxon>Eucarida</taxon>
        <taxon>Decapoda</taxon>
        <taxon>Pleocyemata</taxon>
        <taxon>Brachyura</taxon>
        <taxon>Eubrachyura</taxon>
        <taxon>Portunoidea</taxon>
        <taxon>Portunidae</taxon>
        <taxon>Portuninae</taxon>
        <taxon>Portunus</taxon>
    </lineage>
</organism>
<sequence>MIFKHLVTQGTCPGVSGPAPPVLSSHACIFTPTASPCDKRKFHLPESGLVITASTTQLCSNRLACGGGMGRVLGTAWPLPRRPIAMNGRTREDSNFSQKAAPLSYQRGLGQPARPAPPRPTHAASTLPSWPLLRMNYSPAMTWLGQGQAQRSRGQPTDPHQAPPPQRHSPAAAVMRRLRPAWWRDIMSASELAAPQSRHKTGHRKAAFKWLGVGRCLTL</sequence>
<dbReference type="AlphaFoldDB" id="A0A5B7HI65"/>
<name>A0A5B7HI65_PORTR</name>
<feature type="compositionally biased region" description="Polar residues" evidence="1">
    <location>
        <begin position="145"/>
        <end position="155"/>
    </location>
</feature>
<evidence type="ECO:0000313" key="3">
    <source>
        <dbReference type="Proteomes" id="UP000324222"/>
    </source>
</evidence>
<proteinExistence type="predicted"/>
<accession>A0A5B7HI65</accession>
<dbReference type="EMBL" id="VSRR010029382">
    <property type="protein sequence ID" value="MPC69419.1"/>
    <property type="molecule type" value="Genomic_DNA"/>
</dbReference>
<reference evidence="2 3" key="1">
    <citation type="submission" date="2019-05" db="EMBL/GenBank/DDBJ databases">
        <title>Another draft genome of Portunus trituberculatus and its Hox gene families provides insights of decapod evolution.</title>
        <authorList>
            <person name="Jeong J.-H."/>
            <person name="Song I."/>
            <person name="Kim S."/>
            <person name="Choi T."/>
            <person name="Kim D."/>
            <person name="Ryu S."/>
            <person name="Kim W."/>
        </authorList>
    </citation>
    <scope>NUCLEOTIDE SEQUENCE [LARGE SCALE GENOMIC DNA]</scope>
    <source>
        <tissue evidence="2">Muscle</tissue>
    </source>
</reference>
<keyword evidence="3" id="KW-1185">Reference proteome</keyword>
<dbReference type="Proteomes" id="UP000324222">
    <property type="component" value="Unassembled WGS sequence"/>
</dbReference>
<feature type="region of interest" description="Disordered" evidence="1">
    <location>
        <begin position="145"/>
        <end position="172"/>
    </location>
</feature>
<protein>
    <submittedName>
        <fullName evidence="2">Uncharacterized protein</fullName>
    </submittedName>
</protein>
<evidence type="ECO:0000313" key="2">
    <source>
        <dbReference type="EMBL" id="MPC69419.1"/>
    </source>
</evidence>
<evidence type="ECO:0000256" key="1">
    <source>
        <dbReference type="SAM" id="MobiDB-lite"/>
    </source>
</evidence>
<comment type="caution">
    <text evidence="2">The sequence shown here is derived from an EMBL/GenBank/DDBJ whole genome shotgun (WGS) entry which is preliminary data.</text>
</comment>
<gene>
    <name evidence="2" type="ORF">E2C01_063643</name>
</gene>